<dbReference type="KEGG" id="dpx:DAPPUDRAFT_317907"/>
<dbReference type="AlphaFoldDB" id="E9GHB2"/>
<dbReference type="HOGENOM" id="CLU_1919155_0_0_1"/>
<name>E9GHB2_DAPPU</name>
<reference evidence="1 2" key="1">
    <citation type="journal article" date="2011" name="Science">
        <title>The ecoresponsive genome of Daphnia pulex.</title>
        <authorList>
            <person name="Colbourne J.K."/>
            <person name="Pfrender M.E."/>
            <person name="Gilbert D."/>
            <person name="Thomas W.K."/>
            <person name="Tucker A."/>
            <person name="Oakley T.H."/>
            <person name="Tokishita S."/>
            <person name="Aerts A."/>
            <person name="Arnold G.J."/>
            <person name="Basu M.K."/>
            <person name="Bauer D.J."/>
            <person name="Caceres C.E."/>
            <person name="Carmel L."/>
            <person name="Casola C."/>
            <person name="Choi J.H."/>
            <person name="Detter J.C."/>
            <person name="Dong Q."/>
            <person name="Dusheyko S."/>
            <person name="Eads B.D."/>
            <person name="Frohlich T."/>
            <person name="Geiler-Samerotte K.A."/>
            <person name="Gerlach D."/>
            <person name="Hatcher P."/>
            <person name="Jogdeo S."/>
            <person name="Krijgsveld J."/>
            <person name="Kriventseva E.V."/>
            <person name="Kultz D."/>
            <person name="Laforsch C."/>
            <person name="Lindquist E."/>
            <person name="Lopez J."/>
            <person name="Manak J.R."/>
            <person name="Muller J."/>
            <person name="Pangilinan J."/>
            <person name="Patwardhan R.P."/>
            <person name="Pitluck S."/>
            <person name="Pritham E.J."/>
            <person name="Rechtsteiner A."/>
            <person name="Rho M."/>
            <person name="Rogozin I.B."/>
            <person name="Sakarya O."/>
            <person name="Salamov A."/>
            <person name="Schaack S."/>
            <person name="Shapiro H."/>
            <person name="Shiga Y."/>
            <person name="Skalitzky C."/>
            <person name="Smith Z."/>
            <person name="Souvorov A."/>
            <person name="Sung W."/>
            <person name="Tang Z."/>
            <person name="Tsuchiya D."/>
            <person name="Tu H."/>
            <person name="Vos H."/>
            <person name="Wang M."/>
            <person name="Wolf Y.I."/>
            <person name="Yamagata H."/>
            <person name="Yamada T."/>
            <person name="Ye Y."/>
            <person name="Shaw J.R."/>
            <person name="Andrews J."/>
            <person name="Crease T.J."/>
            <person name="Tang H."/>
            <person name="Lucas S.M."/>
            <person name="Robertson H.M."/>
            <person name="Bork P."/>
            <person name="Koonin E.V."/>
            <person name="Zdobnov E.M."/>
            <person name="Grigoriev I.V."/>
            <person name="Lynch M."/>
            <person name="Boore J.L."/>
        </authorList>
    </citation>
    <scope>NUCLEOTIDE SEQUENCE [LARGE SCALE GENOMIC DNA]</scope>
</reference>
<sequence length="132" mass="14967">MAISSVVGNSTKYSVEDFEELEREAKSEEYVAPEKPHKVKYHTVFIDNFTTEKTQKLICLDVYRADIDNFFRESPINFLGESKTNTQNKATVLAMIKEGFEFHGPDGGQSGWNIFHSGSKLYLEIGAKLSHL</sequence>
<keyword evidence="2" id="KW-1185">Reference proteome</keyword>
<evidence type="ECO:0000313" key="2">
    <source>
        <dbReference type="Proteomes" id="UP000000305"/>
    </source>
</evidence>
<proteinExistence type="predicted"/>
<gene>
    <name evidence="1" type="ORF">DAPPUDRAFT_317907</name>
</gene>
<evidence type="ECO:0000313" key="1">
    <source>
        <dbReference type="EMBL" id="EFX81211.1"/>
    </source>
</evidence>
<dbReference type="Proteomes" id="UP000000305">
    <property type="component" value="Unassembled WGS sequence"/>
</dbReference>
<protein>
    <submittedName>
        <fullName evidence="1">Uncharacterized protein</fullName>
    </submittedName>
</protein>
<accession>E9GHB2</accession>
<dbReference type="InParanoid" id="E9GHB2"/>
<organism evidence="1 2">
    <name type="scientific">Daphnia pulex</name>
    <name type="common">Water flea</name>
    <dbReference type="NCBI Taxonomy" id="6669"/>
    <lineage>
        <taxon>Eukaryota</taxon>
        <taxon>Metazoa</taxon>
        <taxon>Ecdysozoa</taxon>
        <taxon>Arthropoda</taxon>
        <taxon>Crustacea</taxon>
        <taxon>Branchiopoda</taxon>
        <taxon>Diplostraca</taxon>
        <taxon>Cladocera</taxon>
        <taxon>Anomopoda</taxon>
        <taxon>Daphniidae</taxon>
        <taxon>Daphnia</taxon>
    </lineage>
</organism>
<dbReference type="EMBL" id="GL732544">
    <property type="protein sequence ID" value="EFX81211.1"/>
    <property type="molecule type" value="Genomic_DNA"/>
</dbReference>